<proteinExistence type="predicted"/>
<name>A0A0B1TN46_OESDE</name>
<evidence type="ECO:0000313" key="2">
    <source>
        <dbReference type="Proteomes" id="UP000053660"/>
    </source>
</evidence>
<sequence>MGRIVRGRDSGFGSFKCRSRQSYSDKRKC</sequence>
<gene>
    <name evidence="1" type="ORF">OESDEN_01388</name>
</gene>
<keyword evidence="2" id="KW-1185">Reference proteome</keyword>
<reference evidence="1 2" key="1">
    <citation type="submission" date="2014-03" db="EMBL/GenBank/DDBJ databases">
        <title>Draft genome of the hookworm Oesophagostomum dentatum.</title>
        <authorList>
            <person name="Mitreva M."/>
        </authorList>
    </citation>
    <scope>NUCLEOTIDE SEQUENCE [LARGE SCALE GENOMIC DNA]</scope>
    <source>
        <strain evidence="1 2">OD-Hann</strain>
    </source>
</reference>
<protein>
    <submittedName>
        <fullName evidence="1">Uncharacterized protein</fullName>
    </submittedName>
</protein>
<organism evidence="1 2">
    <name type="scientific">Oesophagostomum dentatum</name>
    <name type="common">Nodular worm</name>
    <dbReference type="NCBI Taxonomy" id="61180"/>
    <lineage>
        <taxon>Eukaryota</taxon>
        <taxon>Metazoa</taxon>
        <taxon>Ecdysozoa</taxon>
        <taxon>Nematoda</taxon>
        <taxon>Chromadorea</taxon>
        <taxon>Rhabditida</taxon>
        <taxon>Rhabditina</taxon>
        <taxon>Rhabditomorpha</taxon>
        <taxon>Strongyloidea</taxon>
        <taxon>Strongylidae</taxon>
        <taxon>Oesophagostomum</taxon>
    </lineage>
</organism>
<dbReference type="Proteomes" id="UP000053660">
    <property type="component" value="Unassembled WGS sequence"/>
</dbReference>
<dbReference type="AlphaFoldDB" id="A0A0B1TN46"/>
<accession>A0A0B1TN46</accession>
<dbReference type="EMBL" id="KN549290">
    <property type="protein sequence ID" value="KHJ98634.1"/>
    <property type="molecule type" value="Genomic_DNA"/>
</dbReference>
<evidence type="ECO:0000313" key="1">
    <source>
        <dbReference type="EMBL" id="KHJ98634.1"/>
    </source>
</evidence>